<comment type="caution">
    <text evidence="1">The sequence shown here is derived from an EMBL/GenBank/DDBJ whole genome shotgun (WGS) entry which is preliminary data.</text>
</comment>
<keyword evidence="2" id="KW-1185">Reference proteome</keyword>
<evidence type="ECO:0000313" key="2">
    <source>
        <dbReference type="Proteomes" id="UP000887116"/>
    </source>
</evidence>
<sequence>MGKLGMSKLDSGRTGNEEYAVAEDSQFFFVLQIYGNPDSCSFISFLQSEKLWISPCILKLVTSDGQQKCSSIFKEMAKYSLKKTCPDRKNQKLYSTAPLP</sequence>
<dbReference type="OrthoDB" id="6433900at2759"/>
<evidence type="ECO:0000313" key="1">
    <source>
        <dbReference type="EMBL" id="GFQ98781.1"/>
    </source>
</evidence>
<name>A0A8X6L7W7_TRICU</name>
<protein>
    <submittedName>
        <fullName evidence="1">Uncharacterized protein</fullName>
    </submittedName>
</protein>
<dbReference type="AlphaFoldDB" id="A0A8X6L7W7"/>
<accession>A0A8X6L7W7</accession>
<proteinExistence type="predicted"/>
<dbReference type="EMBL" id="BMAO01015019">
    <property type="protein sequence ID" value="GFQ98781.1"/>
    <property type="molecule type" value="Genomic_DNA"/>
</dbReference>
<organism evidence="1 2">
    <name type="scientific">Trichonephila clavata</name>
    <name type="common">Joro spider</name>
    <name type="synonym">Nephila clavata</name>
    <dbReference type="NCBI Taxonomy" id="2740835"/>
    <lineage>
        <taxon>Eukaryota</taxon>
        <taxon>Metazoa</taxon>
        <taxon>Ecdysozoa</taxon>
        <taxon>Arthropoda</taxon>
        <taxon>Chelicerata</taxon>
        <taxon>Arachnida</taxon>
        <taxon>Araneae</taxon>
        <taxon>Araneomorphae</taxon>
        <taxon>Entelegynae</taxon>
        <taxon>Araneoidea</taxon>
        <taxon>Nephilidae</taxon>
        <taxon>Trichonephila</taxon>
    </lineage>
</organism>
<reference evidence="1" key="1">
    <citation type="submission" date="2020-07" db="EMBL/GenBank/DDBJ databases">
        <title>Multicomponent nature underlies the extraordinary mechanical properties of spider dragline silk.</title>
        <authorList>
            <person name="Kono N."/>
            <person name="Nakamura H."/>
            <person name="Mori M."/>
            <person name="Yoshida Y."/>
            <person name="Ohtoshi R."/>
            <person name="Malay A.D."/>
            <person name="Moran D.A.P."/>
            <person name="Tomita M."/>
            <person name="Numata K."/>
            <person name="Arakawa K."/>
        </authorList>
    </citation>
    <scope>NUCLEOTIDE SEQUENCE</scope>
</reference>
<dbReference type="Proteomes" id="UP000887116">
    <property type="component" value="Unassembled WGS sequence"/>
</dbReference>
<gene>
    <name evidence="1" type="ORF">TNCT_677341</name>
</gene>